<dbReference type="EMBL" id="LR778175">
    <property type="protein sequence ID" value="CAB1276793.1"/>
    <property type="molecule type" value="Genomic_DNA"/>
</dbReference>
<evidence type="ECO:0000313" key="10">
    <source>
        <dbReference type="Proteomes" id="UP000516072"/>
    </source>
</evidence>
<evidence type="ECO:0000256" key="7">
    <source>
        <dbReference type="SAM" id="Phobius"/>
    </source>
</evidence>
<evidence type="ECO:0000256" key="3">
    <source>
        <dbReference type="ARBA" id="ARBA00022679"/>
    </source>
</evidence>
<dbReference type="NCBIfam" id="TIGR03025">
    <property type="entry name" value="EPS_sugtrans"/>
    <property type="match status" value="1"/>
</dbReference>
<dbReference type="RefSeq" id="WP_197744037.1">
    <property type="nucleotide sequence ID" value="NZ_LR778175.1"/>
</dbReference>
<name>A0A7G1QBK5_9GAMM</name>
<keyword evidence="3 9" id="KW-0808">Transferase</keyword>
<sequence length="465" mass="53687">MSIRFFNHYVRASFLLLAFFEVTILLPSIWLTIYTIFLGWSDLPKESIEAIWINAGIYVLIVTASLVIAGLYRRRQSQERIDILYHVAAAIFLATLGLGIVFYFIPDLYLGKRIFTADIITTFFALLSIRFTFSYLLSLESLQRKLLIFGAGKRAKTLENMHDNFKQLGIHIIGYIPMSDEPILVANENLVEINISNLQKYVIQKNVDEIIIATNECRDDLPFDALLSCRLLGIEVIDILDFFERTTSKIKIDIMDPRWLLLATGFKGYFLRQIGKRTFDIAISIILVILCAPLLIFATIAILLESGRPILYYQNRVGEGNKIFRIWKFRTMYQNAESDGKARWAASNDSRITPIGWWLRRTRIDELPQIFNIIQGKMSFVGPRPERPEFVETLAKKIPYYNQRHRIKPGLAGWAQISYPYGSTEEDALKKLEYDLYYVKNYGFFFDLMILLQTAEVVVTGKGVR</sequence>
<dbReference type="PANTHER" id="PTHR30576:SF0">
    <property type="entry name" value="UNDECAPRENYL-PHOSPHATE N-ACETYLGALACTOSAMINYL 1-PHOSPHATE TRANSFERASE-RELATED"/>
    <property type="match status" value="1"/>
</dbReference>
<feature type="transmembrane region" description="Helical" evidence="7">
    <location>
        <begin position="83"/>
        <end position="105"/>
    </location>
</feature>
<evidence type="ECO:0000259" key="8">
    <source>
        <dbReference type="Pfam" id="PF02397"/>
    </source>
</evidence>
<feature type="transmembrane region" description="Helical" evidence="7">
    <location>
        <begin position="117"/>
        <end position="137"/>
    </location>
</feature>
<gene>
    <name evidence="9" type="ORF">NSCAC_1349</name>
</gene>
<proteinExistence type="inferred from homology"/>
<dbReference type="GO" id="GO:0016020">
    <property type="term" value="C:membrane"/>
    <property type="evidence" value="ECO:0007669"/>
    <property type="project" value="UniProtKB-SubCell"/>
</dbReference>
<dbReference type="Gene3D" id="3.40.50.720">
    <property type="entry name" value="NAD(P)-binding Rossmann-like Domain"/>
    <property type="match status" value="1"/>
</dbReference>
<feature type="transmembrane region" description="Helical" evidence="7">
    <location>
        <begin position="281"/>
        <end position="304"/>
    </location>
</feature>
<evidence type="ECO:0000313" key="9">
    <source>
        <dbReference type="EMBL" id="CAB1276793.1"/>
    </source>
</evidence>
<keyword evidence="10" id="KW-1185">Reference proteome</keyword>
<dbReference type="InterPro" id="IPR017475">
    <property type="entry name" value="EPS_sugar_tfrase"/>
</dbReference>
<dbReference type="Pfam" id="PF13727">
    <property type="entry name" value="CoA_binding_3"/>
    <property type="match status" value="1"/>
</dbReference>
<evidence type="ECO:0000256" key="4">
    <source>
        <dbReference type="ARBA" id="ARBA00022692"/>
    </source>
</evidence>
<dbReference type="AlphaFoldDB" id="A0A7G1QBK5"/>
<dbReference type="Pfam" id="PF02397">
    <property type="entry name" value="Bac_transf"/>
    <property type="match status" value="1"/>
</dbReference>
<comment type="subcellular location">
    <subcellularLocation>
        <location evidence="1">Membrane</location>
        <topology evidence="1">Multi-pass membrane protein</topology>
    </subcellularLocation>
</comment>
<keyword evidence="6 7" id="KW-0472">Membrane</keyword>
<dbReference type="GO" id="GO:0047360">
    <property type="term" value="F:undecaprenyl-phosphate galactose phosphotransferase activity"/>
    <property type="evidence" value="ECO:0007669"/>
    <property type="project" value="UniProtKB-EC"/>
</dbReference>
<dbReference type="NCBIfam" id="TIGR03013">
    <property type="entry name" value="EpsB_2"/>
    <property type="match status" value="1"/>
</dbReference>
<evidence type="ECO:0000256" key="1">
    <source>
        <dbReference type="ARBA" id="ARBA00004141"/>
    </source>
</evidence>
<keyword evidence="4 7" id="KW-0812">Transmembrane</keyword>
<accession>A0A7G1QBK5</accession>
<feature type="transmembrane region" description="Helical" evidence="7">
    <location>
        <begin position="50"/>
        <end position="71"/>
    </location>
</feature>
<dbReference type="EC" id="2.7.8.6" evidence="9"/>
<protein>
    <submittedName>
        <fullName evidence="9">Sugar transferase, PEP-CTERM system associated</fullName>
        <ecNumber evidence="9">2.7.8.6</ecNumber>
    </submittedName>
</protein>
<evidence type="ECO:0000256" key="2">
    <source>
        <dbReference type="ARBA" id="ARBA00006464"/>
    </source>
</evidence>
<organism evidence="9 10">
    <name type="scientific">Candidatus Nitrosacidococcus tergens</name>
    <dbReference type="NCBI Taxonomy" id="553981"/>
    <lineage>
        <taxon>Bacteria</taxon>
        <taxon>Pseudomonadati</taxon>
        <taxon>Pseudomonadota</taxon>
        <taxon>Gammaproteobacteria</taxon>
        <taxon>Chromatiales</taxon>
        <taxon>Chromatiaceae</taxon>
        <taxon>Candidatus Nitrosacidococcus</taxon>
    </lineage>
</organism>
<comment type="similarity">
    <text evidence="2">Belongs to the bacterial sugar transferase family.</text>
</comment>
<dbReference type="Proteomes" id="UP000516072">
    <property type="component" value="Chromosome"/>
</dbReference>
<feature type="transmembrane region" description="Helical" evidence="7">
    <location>
        <begin position="12"/>
        <end position="38"/>
    </location>
</feature>
<evidence type="ECO:0000256" key="5">
    <source>
        <dbReference type="ARBA" id="ARBA00022989"/>
    </source>
</evidence>
<dbReference type="InterPro" id="IPR017464">
    <property type="entry name" value="Sugar_tfrase_EpsB_2"/>
</dbReference>
<dbReference type="PANTHER" id="PTHR30576">
    <property type="entry name" value="COLANIC BIOSYNTHESIS UDP-GLUCOSE LIPID CARRIER TRANSFERASE"/>
    <property type="match status" value="1"/>
</dbReference>
<dbReference type="KEGG" id="ntg:NSCAC_1349"/>
<feature type="domain" description="Bacterial sugar transferase" evidence="8">
    <location>
        <begin position="276"/>
        <end position="459"/>
    </location>
</feature>
<keyword evidence="5 7" id="KW-1133">Transmembrane helix</keyword>
<dbReference type="InterPro" id="IPR003362">
    <property type="entry name" value="Bact_transf"/>
</dbReference>
<reference evidence="9 10" key="1">
    <citation type="submission" date="2020-03" db="EMBL/GenBank/DDBJ databases">
        <authorList>
            <person name="Picone N."/>
        </authorList>
    </citation>
    <scope>NUCLEOTIDE SEQUENCE [LARGE SCALE GENOMIC DNA]</scope>
    <source>
        <strain evidence="9">NSCAC1</strain>
    </source>
</reference>
<evidence type="ECO:0000256" key="6">
    <source>
        <dbReference type="ARBA" id="ARBA00023136"/>
    </source>
</evidence>